<dbReference type="SUPFAM" id="SSF52200">
    <property type="entry name" value="Toll/Interleukin receptor TIR domain"/>
    <property type="match status" value="1"/>
</dbReference>
<sequence>MNGGCRDHMFAEGQGCSKQRSPNGPPNTFPLRLKSDTRVLTKSASVPENIKPGEFVKRAFRHIKVFVTYASDDTVHTKRVLKLCECLEKNGFRCCVDIFQRKLPDDKKQGWHREKFEEADFILVVMSPRYRHETDSCNVDNHAEHILDSDSEDNSEKSSKLHTKDIYRLMYREYMQSDHRPQRFVPLVFPGMTQDIIPSWLIDSNNKPFYFWPDQYKDLLWMLTKPENRVPDQSLKSDTEESAHQECDVDVEEEGPE</sequence>
<comment type="caution">
    <text evidence="3">The sequence shown here is derived from an EMBL/GenBank/DDBJ whole genome shotgun (WGS) entry which is preliminary data.</text>
</comment>
<reference evidence="3" key="1">
    <citation type="journal article" date="2019" name="bioRxiv">
        <title>The Genome of the Zebra Mussel, Dreissena polymorpha: A Resource for Invasive Species Research.</title>
        <authorList>
            <person name="McCartney M.A."/>
            <person name="Auch B."/>
            <person name="Kono T."/>
            <person name="Mallez S."/>
            <person name="Zhang Y."/>
            <person name="Obille A."/>
            <person name="Becker A."/>
            <person name="Abrahante J.E."/>
            <person name="Garbe J."/>
            <person name="Badalamenti J.P."/>
            <person name="Herman A."/>
            <person name="Mangelson H."/>
            <person name="Liachko I."/>
            <person name="Sullivan S."/>
            <person name="Sone E.D."/>
            <person name="Koren S."/>
            <person name="Silverstein K.A.T."/>
            <person name="Beckman K.B."/>
            <person name="Gohl D.M."/>
        </authorList>
    </citation>
    <scope>NUCLEOTIDE SEQUENCE</scope>
    <source>
        <strain evidence="3">Duluth1</strain>
        <tissue evidence="3">Whole animal</tissue>
    </source>
</reference>
<proteinExistence type="predicted"/>
<accession>A0A9D4N439</accession>
<protein>
    <recommendedName>
        <fullName evidence="2">SEFIR domain-containing protein</fullName>
    </recommendedName>
</protein>
<dbReference type="InterPro" id="IPR013568">
    <property type="entry name" value="SEFIR_dom"/>
</dbReference>
<keyword evidence="4" id="KW-1185">Reference proteome</keyword>
<dbReference type="GO" id="GO:0006959">
    <property type="term" value="P:humoral immune response"/>
    <property type="evidence" value="ECO:0007669"/>
    <property type="project" value="TreeGrafter"/>
</dbReference>
<gene>
    <name evidence="3" type="ORF">DPMN_012795</name>
</gene>
<dbReference type="Proteomes" id="UP000828390">
    <property type="component" value="Unassembled WGS sequence"/>
</dbReference>
<dbReference type="AlphaFoldDB" id="A0A9D4N439"/>
<dbReference type="GO" id="GO:0043123">
    <property type="term" value="P:positive regulation of canonical NF-kappaB signal transduction"/>
    <property type="evidence" value="ECO:0007669"/>
    <property type="project" value="TreeGrafter"/>
</dbReference>
<dbReference type="PANTHER" id="PTHR34257">
    <property type="entry name" value="ADAPTER PROTEIN CIKS"/>
    <property type="match status" value="1"/>
</dbReference>
<reference evidence="3" key="2">
    <citation type="submission" date="2020-11" db="EMBL/GenBank/DDBJ databases">
        <authorList>
            <person name="McCartney M.A."/>
            <person name="Auch B."/>
            <person name="Kono T."/>
            <person name="Mallez S."/>
            <person name="Becker A."/>
            <person name="Gohl D.M."/>
            <person name="Silverstein K.A.T."/>
            <person name="Koren S."/>
            <person name="Bechman K.B."/>
            <person name="Herman A."/>
            <person name="Abrahante J.E."/>
            <person name="Garbe J."/>
        </authorList>
    </citation>
    <scope>NUCLEOTIDE SEQUENCE</scope>
    <source>
        <strain evidence="3">Duluth1</strain>
        <tissue evidence="3">Whole animal</tissue>
    </source>
</reference>
<evidence type="ECO:0000259" key="2">
    <source>
        <dbReference type="PROSITE" id="PS51534"/>
    </source>
</evidence>
<dbReference type="Gene3D" id="3.40.50.11530">
    <property type="match status" value="1"/>
</dbReference>
<feature type="compositionally biased region" description="Acidic residues" evidence="1">
    <location>
        <begin position="248"/>
        <end position="257"/>
    </location>
</feature>
<dbReference type="EMBL" id="JAIWYP010000001">
    <property type="protein sequence ID" value="KAH3888755.1"/>
    <property type="molecule type" value="Genomic_DNA"/>
</dbReference>
<dbReference type="Pfam" id="PF08357">
    <property type="entry name" value="SEFIR"/>
    <property type="match status" value="1"/>
</dbReference>
<dbReference type="PROSITE" id="PS51534">
    <property type="entry name" value="SEFIR"/>
    <property type="match status" value="1"/>
</dbReference>
<feature type="region of interest" description="Disordered" evidence="1">
    <location>
        <begin position="12"/>
        <end position="32"/>
    </location>
</feature>
<feature type="region of interest" description="Disordered" evidence="1">
    <location>
        <begin position="230"/>
        <end position="257"/>
    </location>
</feature>
<evidence type="ECO:0000313" key="4">
    <source>
        <dbReference type="Proteomes" id="UP000828390"/>
    </source>
</evidence>
<organism evidence="3 4">
    <name type="scientific">Dreissena polymorpha</name>
    <name type="common">Zebra mussel</name>
    <name type="synonym">Mytilus polymorpha</name>
    <dbReference type="NCBI Taxonomy" id="45954"/>
    <lineage>
        <taxon>Eukaryota</taxon>
        <taxon>Metazoa</taxon>
        <taxon>Spiralia</taxon>
        <taxon>Lophotrochozoa</taxon>
        <taxon>Mollusca</taxon>
        <taxon>Bivalvia</taxon>
        <taxon>Autobranchia</taxon>
        <taxon>Heteroconchia</taxon>
        <taxon>Euheterodonta</taxon>
        <taxon>Imparidentia</taxon>
        <taxon>Neoheterodontei</taxon>
        <taxon>Myida</taxon>
        <taxon>Dreissenoidea</taxon>
        <taxon>Dreissenidae</taxon>
        <taxon>Dreissena</taxon>
    </lineage>
</organism>
<feature type="compositionally biased region" description="Basic and acidic residues" evidence="1">
    <location>
        <begin position="230"/>
        <end position="247"/>
    </location>
</feature>
<dbReference type="PANTHER" id="PTHR34257:SF2">
    <property type="entry name" value="E3 UBIQUITIN LIGASE TRAF3IP2"/>
    <property type="match status" value="1"/>
</dbReference>
<evidence type="ECO:0000256" key="1">
    <source>
        <dbReference type="SAM" id="MobiDB-lite"/>
    </source>
</evidence>
<dbReference type="InterPro" id="IPR035897">
    <property type="entry name" value="Toll_tir_struct_dom_sf"/>
</dbReference>
<evidence type="ECO:0000313" key="3">
    <source>
        <dbReference type="EMBL" id="KAH3888755.1"/>
    </source>
</evidence>
<dbReference type="InterPro" id="IPR053047">
    <property type="entry name" value="E3_ubiq_ligase_TRAF3IP2"/>
</dbReference>
<feature type="domain" description="SEFIR" evidence="2">
    <location>
        <begin position="62"/>
        <end position="221"/>
    </location>
</feature>
<name>A0A9D4N439_DREPO</name>